<evidence type="ECO:0000256" key="1">
    <source>
        <dbReference type="SAM" id="MobiDB-lite"/>
    </source>
</evidence>
<evidence type="ECO:0000313" key="3">
    <source>
        <dbReference type="Proteomes" id="UP000636709"/>
    </source>
</evidence>
<dbReference type="AlphaFoldDB" id="A0A835FI27"/>
<name>A0A835FI27_9POAL</name>
<proteinExistence type="predicted"/>
<protein>
    <submittedName>
        <fullName evidence="2">Uncharacterized protein</fullName>
    </submittedName>
</protein>
<gene>
    <name evidence="2" type="ORF">HU200_010592</name>
</gene>
<evidence type="ECO:0000313" key="2">
    <source>
        <dbReference type="EMBL" id="KAF8758226.1"/>
    </source>
</evidence>
<dbReference type="Proteomes" id="UP000636709">
    <property type="component" value="Unassembled WGS sequence"/>
</dbReference>
<dbReference type="EMBL" id="JACEFO010000732">
    <property type="protein sequence ID" value="KAF8758226.1"/>
    <property type="molecule type" value="Genomic_DNA"/>
</dbReference>
<comment type="caution">
    <text evidence="2">The sequence shown here is derived from an EMBL/GenBank/DDBJ whole genome shotgun (WGS) entry which is preliminary data.</text>
</comment>
<sequence length="91" mass="9492">MLSPPTVFPRNPKPSKLASNTTAPPRCHATPSGDAALCAFRAHHCAGRSLDANPSLIPALVACARLPAEAETEQIHALLVKCGRAVSDGRI</sequence>
<reference evidence="2" key="1">
    <citation type="submission" date="2020-07" db="EMBL/GenBank/DDBJ databases">
        <title>Genome sequence and genetic diversity analysis of an under-domesticated orphan crop, white fonio (Digitaria exilis).</title>
        <authorList>
            <person name="Bennetzen J.L."/>
            <person name="Chen S."/>
            <person name="Ma X."/>
            <person name="Wang X."/>
            <person name="Yssel A.E.J."/>
            <person name="Chaluvadi S.R."/>
            <person name="Johnson M."/>
            <person name="Gangashetty P."/>
            <person name="Hamidou F."/>
            <person name="Sanogo M.D."/>
            <person name="Zwaenepoel A."/>
            <person name="Wallace J."/>
            <person name="Van De Peer Y."/>
            <person name="Van Deynze A."/>
        </authorList>
    </citation>
    <scope>NUCLEOTIDE SEQUENCE</scope>
    <source>
        <tissue evidence="2">Leaves</tissue>
    </source>
</reference>
<keyword evidence="3" id="KW-1185">Reference proteome</keyword>
<feature type="region of interest" description="Disordered" evidence="1">
    <location>
        <begin position="1"/>
        <end position="26"/>
    </location>
</feature>
<accession>A0A835FI27</accession>
<organism evidence="2 3">
    <name type="scientific">Digitaria exilis</name>
    <dbReference type="NCBI Taxonomy" id="1010633"/>
    <lineage>
        <taxon>Eukaryota</taxon>
        <taxon>Viridiplantae</taxon>
        <taxon>Streptophyta</taxon>
        <taxon>Embryophyta</taxon>
        <taxon>Tracheophyta</taxon>
        <taxon>Spermatophyta</taxon>
        <taxon>Magnoliopsida</taxon>
        <taxon>Liliopsida</taxon>
        <taxon>Poales</taxon>
        <taxon>Poaceae</taxon>
        <taxon>PACMAD clade</taxon>
        <taxon>Panicoideae</taxon>
        <taxon>Panicodae</taxon>
        <taxon>Paniceae</taxon>
        <taxon>Anthephorinae</taxon>
        <taxon>Digitaria</taxon>
    </lineage>
</organism>